<keyword evidence="1" id="KW-0732">Signal</keyword>
<proteinExistence type="predicted"/>
<dbReference type="PROSITE" id="PS00018">
    <property type="entry name" value="EF_HAND_1"/>
    <property type="match status" value="1"/>
</dbReference>
<dbReference type="Pfam" id="PF20041">
    <property type="entry name" value="DUF6443"/>
    <property type="match status" value="1"/>
</dbReference>
<dbReference type="Proteomes" id="UP000321362">
    <property type="component" value="Chromosome"/>
</dbReference>
<dbReference type="InterPro" id="IPR057382">
    <property type="entry name" value="TseH"/>
</dbReference>
<gene>
    <name evidence="4" type="ORF">FSB76_15470</name>
</gene>
<dbReference type="Pfam" id="PF25218">
    <property type="entry name" value="TseH"/>
    <property type="match status" value="1"/>
</dbReference>
<dbReference type="EMBL" id="CP042437">
    <property type="protein sequence ID" value="QEC77273.1"/>
    <property type="molecule type" value="Genomic_DNA"/>
</dbReference>
<dbReference type="OrthoDB" id="1191296at2"/>
<protein>
    <submittedName>
        <fullName evidence="4">RHS repeat-associated core domain-containing protein</fullName>
    </submittedName>
</protein>
<feature type="chain" id="PRO_5022973512" evidence="1">
    <location>
        <begin position="36"/>
        <end position="1220"/>
    </location>
</feature>
<evidence type="ECO:0000259" key="3">
    <source>
        <dbReference type="Pfam" id="PF25218"/>
    </source>
</evidence>
<name>A0A5B8W0S7_9SPHI</name>
<reference evidence="4 5" key="1">
    <citation type="journal article" date="2013" name="J. Microbiol.">
        <title>Mucilaginibacter ginsenosidivorax sp. nov., with ginsenoside converting activity isolated from sediment.</title>
        <authorList>
            <person name="Kim J.K."/>
            <person name="Choi T.E."/>
            <person name="Liu Q.M."/>
            <person name="Park H.Y."/>
            <person name="Yi T.H."/>
            <person name="Yoon M.H."/>
            <person name="Kim S.C."/>
            <person name="Im W.T."/>
        </authorList>
    </citation>
    <scope>NUCLEOTIDE SEQUENCE [LARGE SCALE GENOMIC DNA]</scope>
    <source>
        <strain evidence="4 5">KHI28</strain>
    </source>
</reference>
<dbReference type="InterPro" id="IPR045619">
    <property type="entry name" value="DUF6443"/>
</dbReference>
<dbReference type="NCBIfam" id="TIGR03696">
    <property type="entry name" value="Rhs_assc_core"/>
    <property type="match status" value="1"/>
</dbReference>
<dbReference type="InterPro" id="IPR022385">
    <property type="entry name" value="Rhs_assc_core"/>
</dbReference>
<dbReference type="PANTHER" id="PTHR32305">
    <property type="match status" value="1"/>
</dbReference>
<dbReference type="InterPro" id="IPR050708">
    <property type="entry name" value="T6SS_VgrG/RHS"/>
</dbReference>
<dbReference type="Gene3D" id="2.180.10.10">
    <property type="entry name" value="RHS repeat-associated core"/>
    <property type="match status" value="1"/>
</dbReference>
<feature type="signal peptide" evidence="1">
    <location>
        <begin position="1"/>
        <end position="35"/>
    </location>
</feature>
<organism evidence="4 5">
    <name type="scientific">Mucilaginibacter ginsenosidivorax</name>
    <dbReference type="NCBI Taxonomy" id="862126"/>
    <lineage>
        <taxon>Bacteria</taxon>
        <taxon>Pseudomonadati</taxon>
        <taxon>Bacteroidota</taxon>
        <taxon>Sphingobacteriia</taxon>
        <taxon>Sphingobacteriales</taxon>
        <taxon>Sphingobacteriaceae</taxon>
        <taxon>Mucilaginibacter</taxon>
    </lineage>
</organism>
<evidence type="ECO:0000313" key="4">
    <source>
        <dbReference type="EMBL" id="QEC77273.1"/>
    </source>
</evidence>
<accession>A0A5B8W0S7</accession>
<evidence type="ECO:0000259" key="2">
    <source>
        <dbReference type="Pfam" id="PF20041"/>
    </source>
</evidence>
<feature type="domain" description="Type VI secretion system effector TseH-like" evidence="3">
    <location>
        <begin position="1012"/>
        <end position="1179"/>
    </location>
</feature>
<evidence type="ECO:0000313" key="5">
    <source>
        <dbReference type="Proteomes" id="UP000321362"/>
    </source>
</evidence>
<feature type="domain" description="DUF6443" evidence="2">
    <location>
        <begin position="60"/>
        <end position="193"/>
    </location>
</feature>
<dbReference type="AlphaFoldDB" id="A0A5B8W0S7"/>
<keyword evidence="5" id="KW-1185">Reference proteome</keyword>
<evidence type="ECO:0000256" key="1">
    <source>
        <dbReference type="SAM" id="SignalP"/>
    </source>
</evidence>
<dbReference type="KEGG" id="mgk:FSB76_15470"/>
<dbReference type="PANTHER" id="PTHR32305:SF15">
    <property type="entry name" value="PROTEIN RHSA-RELATED"/>
    <property type="match status" value="1"/>
</dbReference>
<dbReference type="RefSeq" id="WP_147054806.1">
    <property type="nucleotide sequence ID" value="NZ_CP042437.1"/>
</dbReference>
<sequence>MEEKINTKVKNKMFLTEKVLATLLITICISSTSFAQSPDQNYVISKVSRVSGLMDDATLTTASSDKSKVQTIIQYVDGIGRPIQTILSKASPLGYDIVTTQGYDSYGREVKHYLPYVPSTGTAGNYRSDALTSAQAAFYNTPPSGIVQIPSSTQIAYGETRFETSPLNRAVEQGAPGLSWKIGGGHTGTFTYSSNTSSDAVKLWVLNTSGSGASYSGSYGDGKLTKTITVNENGNSLIEFKDIDSRVICRKVQSGASTFLVTDYVYDDLGRLRYVIPPLPTASGANSAVVLPSTFDETTTVFLNFFYGYHYDDLDRPTEKKIPGQGWQYLVYDKMDRPIMSQDPNQKTLGYWIVTKYDALGRIVMTGELTSSSTRSSFQAAADASTNNVWEDFTNATTNYGYTHVSYPDISPGTGKKALTISYYDNYDVLSNPSVNPNSAIFSAPSSTIDSLDKFPRSLITASLTNILGTGNYIFSVNHYDKDARVVRTISQHFQGSILAYNKYNTRDNQYSFQGKSTQSIRRHYLPASSSPQVTILTAVSYDHMNRPLLNQQQYTTPTITGLLVTISKSDYNEIGQLKTKHLHNTTAGTPTNSGFLQHIDYRYNSRGWITRINDASNINYTDETFTSQLDIFSENLDYDQITNGLGGTAQYNGNISNIKWQTKLPTSVTLTQEYKGYLFTYDPLNRLTNAAYKAQTVANNSAYDETTSYDELGNILTLTRKNGASSTLNNLAYSYTIAGTRSNKLLSVTDSGIEAMTSNYTYDSNGNLLTDSYKTIAATNPIVYNERNLPSLVTITTGSKTLTYRYDAAGRKLERLTKLGSTVAEDRFYDDGIEYTGNTIESIQTAEGRTLPTSGGYIFEYYITDHLGNIRAMFGDKNNDGMLTADEITQVNDYYPFGRKINYGQSFTSNPDNTYSYNGKELQKDIAEYDYGARFYDPVIARWNTIDPLAEIGRRFSPYIYVENNPIRMIDPDGMTATYSGGNEYYDGEDAVNWALGRQIHGIKEESKGKAIFISFPDKTAEVPRNLNGLREVVKKLTGDSKVPVGHAGVVVIDAKGKTTYYDFGRFDRPDLAAKGQERGVDEGAVRSSLHYGKALQIPDWDFKLTDEENVTKILTKLHNSPLLKEDGRIVGALASNLDADAMNNYARSAEAEGYSPFGGYSSSSTSVCDGTYCAKFARNVGKAGGVSWGWFTFQGIGNISDIESNYNVKRVEIPKVTP</sequence>
<dbReference type="InterPro" id="IPR018247">
    <property type="entry name" value="EF_Hand_1_Ca_BS"/>
</dbReference>